<sequence length="778" mass="85212">MSKRRGSSNNAAVKFLKKRVQPNQGISLQELTDQLARLPPRMRTQYGSSAESLKQFLSQFPKVFVISKRGNVYVRARSRRATSTHNGTTTSHSCPEEDDVTCLTDVRGKVYRIFSVYGFISVKYPITTSVYFDVKVFENAQHRSLRTSGLQVGDCVILDAKLGPKECEARFRASRVTRAPTATPSSSPCPSLRGGNGGGKGKAVAHLVNQYGLMEKVKPNYGSIKFGPNQKERAFFHADAVDESLGTSVKNLQDVLTVGDKVRFNAKRTKKPSGKFKWEATTVSLCRSDDRSCSGESDGQQSGNEVFMSDEEYDIQDLLQAKLDEYESREEDLKESPLGCADWDAGSGEEDSSVQGNRSARDILSEWERRRKLAGERGFLYPVTEAVGTVKFGPGRGLTASAAVHVTYLEMELVDNLLWEVADGQEVCFDAVQAEDNKWIATLVWIGQRPAKPPVGDSEDIFNRITNKIFVRAKSVSKGEPGPCGDFNGEETLQNVGPGSPPAQFSISIYEDAKGIIVQTREGTATCEVREIAAPRKVDFTSECFYKDGTVFSGDLNEVLREGDLVFLDYMVGVKGKKEQTVCDLVWQGRKPSGVRKTSPEEFGNRLQIDSQDAENLLCFEDLETARAEEASRDTSRVPLDTELPEDTVLSRGTGASSSVSVTGLLAGMPAETSTLSNRMRSPGTRNEPSARESTPDLSFLPAGVDDEVLRRLARMAAAEIVAQRESLRVVLCDVGAQTIDEGPSSKPGSTLFVPAFVDVSTQTLSTGEIISKELFIS</sequence>
<evidence type="ECO:0000313" key="4">
    <source>
        <dbReference type="Proteomes" id="UP000821853"/>
    </source>
</evidence>
<accession>A0A9J6GIL3</accession>
<organism evidence="3 4">
    <name type="scientific">Haemaphysalis longicornis</name>
    <name type="common">Bush tick</name>
    <dbReference type="NCBI Taxonomy" id="44386"/>
    <lineage>
        <taxon>Eukaryota</taxon>
        <taxon>Metazoa</taxon>
        <taxon>Ecdysozoa</taxon>
        <taxon>Arthropoda</taxon>
        <taxon>Chelicerata</taxon>
        <taxon>Arachnida</taxon>
        <taxon>Acari</taxon>
        <taxon>Parasitiformes</taxon>
        <taxon>Ixodida</taxon>
        <taxon>Ixodoidea</taxon>
        <taxon>Ixodidae</taxon>
        <taxon>Haemaphysalinae</taxon>
        <taxon>Haemaphysalis</taxon>
    </lineage>
</organism>
<feature type="compositionally biased region" description="Polar residues" evidence="1">
    <location>
        <begin position="672"/>
        <end position="688"/>
    </location>
</feature>
<reference evidence="3 4" key="1">
    <citation type="journal article" date="2020" name="Cell">
        <title>Large-Scale Comparative Analyses of Tick Genomes Elucidate Their Genetic Diversity and Vector Capacities.</title>
        <authorList>
            <consortium name="Tick Genome and Microbiome Consortium (TIGMIC)"/>
            <person name="Jia N."/>
            <person name="Wang J."/>
            <person name="Shi W."/>
            <person name="Du L."/>
            <person name="Sun Y."/>
            <person name="Zhan W."/>
            <person name="Jiang J.F."/>
            <person name="Wang Q."/>
            <person name="Zhang B."/>
            <person name="Ji P."/>
            <person name="Bell-Sakyi L."/>
            <person name="Cui X.M."/>
            <person name="Yuan T.T."/>
            <person name="Jiang B.G."/>
            <person name="Yang W.F."/>
            <person name="Lam T.T."/>
            <person name="Chang Q.C."/>
            <person name="Ding S.J."/>
            <person name="Wang X.J."/>
            <person name="Zhu J.G."/>
            <person name="Ruan X.D."/>
            <person name="Zhao L."/>
            <person name="Wei J.T."/>
            <person name="Ye R.Z."/>
            <person name="Que T.C."/>
            <person name="Du C.H."/>
            <person name="Zhou Y.H."/>
            <person name="Cheng J.X."/>
            <person name="Dai P.F."/>
            <person name="Guo W.B."/>
            <person name="Han X.H."/>
            <person name="Huang E.J."/>
            <person name="Li L.F."/>
            <person name="Wei W."/>
            <person name="Gao Y.C."/>
            <person name="Liu J.Z."/>
            <person name="Shao H.Z."/>
            <person name="Wang X."/>
            <person name="Wang C.C."/>
            <person name="Yang T.C."/>
            <person name="Huo Q.B."/>
            <person name="Li W."/>
            <person name="Chen H.Y."/>
            <person name="Chen S.E."/>
            <person name="Zhou L.G."/>
            <person name="Ni X.B."/>
            <person name="Tian J.H."/>
            <person name="Sheng Y."/>
            <person name="Liu T."/>
            <person name="Pan Y.S."/>
            <person name="Xia L.Y."/>
            <person name="Li J."/>
            <person name="Zhao F."/>
            <person name="Cao W.C."/>
        </authorList>
    </citation>
    <scope>NUCLEOTIDE SEQUENCE [LARGE SCALE GENOMIC DNA]</scope>
    <source>
        <strain evidence="3">HaeL-2018</strain>
    </source>
</reference>
<dbReference type="EMBL" id="JABSTR010000007">
    <property type="protein sequence ID" value="KAH9375293.1"/>
    <property type="molecule type" value="Genomic_DNA"/>
</dbReference>
<feature type="region of interest" description="Disordered" evidence="1">
    <location>
        <begin position="671"/>
        <end position="700"/>
    </location>
</feature>
<dbReference type="Pfam" id="PF23713">
    <property type="entry name" value="WHD_Egal"/>
    <property type="match status" value="1"/>
</dbReference>
<dbReference type="Gene3D" id="2.40.50.140">
    <property type="entry name" value="Nucleic acid-binding proteins"/>
    <property type="match status" value="1"/>
</dbReference>
<dbReference type="AlphaFoldDB" id="A0A9J6GIL3"/>
<feature type="compositionally biased region" description="Polar residues" evidence="1">
    <location>
        <begin position="294"/>
        <end position="304"/>
    </location>
</feature>
<dbReference type="InterPro" id="IPR056589">
    <property type="entry name" value="WH_Egal-1"/>
</dbReference>
<protein>
    <recommendedName>
        <fullName evidence="2">Egal-1 winged helix domain-containing protein</fullName>
    </recommendedName>
</protein>
<dbReference type="VEuPathDB" id="VectorBase:HLOH_057114"/>
<proteinExistence type="predicted"/>
<comment type="caution">
    <text evidence="3">The sequence shown here is derived from an EMBL/GenBank/DDBJ whole genome shotgun (WGS) entry which is preliminary data.</text>
</comment>
<dbReference type="InterPro" id="IPR012340">
    <property type="entry name" value="NA-bd_OB-fold"/>
</dbReference>
<feature type="region of interest" description="Disordered" evidence="1">
    <location>
        <begin position="288"/>
        <end position="307"/>
    </location>
</feature>
<feature type="region of interest" description="Disordered" evidence="1">
    <location>
        <begin position="630"/>
        <end position="658"/>
    </location>
</feature>
<dbReference type="Proteomes" id="UP000821853">
    <property type="component" value="Chromosome 5"/>
</dbReference>
<feature type="region of interest" description="Disordered" evidence="1">
    <location>
        <begin position="77"/>
        <end position="96"/>
    </location>
</feature>
<feature type="domain" description="Egal-1 winged helix" evidence="2">
    <location>
        <begin position="10"/>
        <end position="75"/>
    </location>
</feature>
<dbReference type="OrthoDB" id="6502142at2759"/>
<feature type="compositionally biased region" description="Low complexity" evidence="1">
    <location>
        <begin position="179"/>
        <end position="191"/>
    </location>
</feature>
<keyword evidence="4" id="KW-1185">Reference proteome</keyword>
<evidence type="ECO:0000313" key="3">
    <source>
        <dbReference type="EMBL" id="KAH9375293.1"/>
    </source>
</evidence>
<evidence type="ECO:0000259" key="2">
    <source>
        <dbReference type="Pfam" id="PF23713"/>
    </source>
</evidence>
<feature type="compositionally biased region" description="Low complexity" evidence="1">
    <location>
        <begin position="83"/>
        <end position="93"/>
    </location>
</feature>
<feature type="region of interest" description="Disordered" evidence="1">
    <location>
        <begin position="178"/>
        <end position="197"/>
    </location>
</feature>
<name>A0A9J6GIL3_HAELO</name>
<feature type="region of interest" description="Disordered" evidence="1">
    <location>
        <begin position="331"/>
        <end position="359"/>
    </location>
</feature>
<evidence type="ECO:0000256" key="1">
    <source>
        <dbReference type="SAM" id="MobiDB-lite"/>
    </source>
</evidence>
<gene>
    <name evidence="3" type="ORF">HPB48_016754</name>
</gene>